<name>A0A6L2LGQ3_TANCI</name>
<dbReference type="InterPro" id="IPR009072">
    <property type="entry name" value="Histone-fold"/>
</dbReference>
<feature type="coiled-coil region" evidence="1">
    <location>
        <begin position="334"/>
        <end position="361"/>
    </location>
</feature>
<evidence type="ECO:0000256" key="1">
    <source>
        <dbReference type="SAM" id="Coils"/>
    </source>
</evidence>
<sequence>MEPKAAEKKLMAEKKRAAEKTPKPKAEKKLPTKDTPVSAEKKKKRHKKEIQTAVRLVLLGELAKHAVSEDIFAFIHTPDPTKVRVVKRERDEGEPRLLDSTIGRTIPLLLVALKRDDSELEASVDRLFDESVVEAADTFVENVAHVWSRRQRKRKFVIADASVVSHPPKKIREDHGTSSGAFIYGKSQSMLQRLLVRAAKVEVAAIPTLPFVTTYVSTTPERKDGDHTDFVAEPNLFMTIVTTVTSTVDPTLVTKEKLTKPFLFGAGSSSAGGTDPITSVFLNLTGSDFLVDAIRTVIFSKFTAARQMSLSAEEAKAAKAICLRAKASNFETMEKSLRDEMNALMERNIILENERNALDVKRITVYENCMDQLEKFQDDQMKVVNDKFDRLWLLTYGMELAIVNCLNSPEYLFALGAAIAKAIEKEVNYISALQQLQNVNFSLLAKLKSNKYASVETVMDILHLEGPLVEKMGLNKLQPHVDQLMVPIHSSRDKVVVGATVVSLPLDVSSGRVQKIRKNLANQRSALHDVFLPLAEPFSASVLTGTEDDYEVMGANDQAVVDENVASFPNVDDVELNIR</sequence>
<dbReference type="AlphaFoldDB" id="A0A6L2LGQ3"/>
<dbReference type="EMBL" id="BKCJ010004289">
    <property type="protein sequence ID" value="GEU60147.1"/>
    <property type="molecule type" value="Genomic_DNA"/>
</dbReference>
<gene>
    <name evidence="3" type="ORF">Tci_032125</name>
</gene>
<accession>A0A6L2LGQ3</accession>
<dbReference type="GO" id="GO:0046982">
    <property type="term" value="F:protein heterodimerization activity"/>
    <property type="evidence" value="ECO:0007669"/>
    <property type="project" value="InterPro"/>
</dbReference>
<comment type="caution">
    <text evidence="3">The sequence shown here is derived from an EMBL/GenBank/DDBJ whole genome shotgun (WGS) entry which is preliminary data.</text>
</comment>
<proteinExistence type="predicted"/>
<evidence type="ECO:0000313" key="3">
    <source>
        <dbReference type="EMBL" id="GEU60147.1"/>
    </source>
</evidence>
<organism evidence="3">
    <name type="scientific">Tanacetum cinerariifolium</name>
    <name type="common">Dalmatian daisy</name>
    <name type="synonym">Chrysanthemum cinerariifolium</name>
    <dbReference type="NCBI Taxonomy" id="118510"/>
    <lineage>
        <taxon>Eukaryota</taxon>
        <taxon>Viridiplantae</taxon>
        <taxon>Streptophyta</taxon>
        <taxon>Embryophyta</taxon>
        <taxon>Tracheophyta</taxon>
        <taxon>Spermatophyta</taxon>
        <taxon>Magnoliopsida</taxon>
        <taxon>eudicotyledons</taxon>
        <taxon>Gunneridae</taxon>
        <taxon>Pentapetalae</taxon>
        <taxon>asterids</taxon>
        <taxon>campanulids</taxon>
        <taxon>Asterales</taxon>
        <taxon>Asteraceae</taxon>
        <taxon>Asteroideae</taxon>
        <taxon>Anthemideae</taxon>
        <taxon>Anthemidinae</taxon>
        <taxon>Tanacetum</taxon>
    </lineage>
</organism>
<reference evidence="3" key="1">
    <citation type="journal article" date="2019" name="Sci. Rep.">
        <title>Draft genome of Tanacetum cinerariifolium, the natural source of mosquito coil.</title>
        <authorList>
            <person name="Yamashiro T."/>
            <person name="Shiraishi A."/>
            <person name="Satake H."/>
            <person name="Nakayama K."/>
        </authorList>
    </citation>
    <scope>NUCLEOTIDE SEQUENCE</scope>
</reference>
<keyword evidence="1" id="KW-0175">Coiled coil</keyword>
<evidence type="ECO:0000256" key="2">
    <source>
        <dbReference type="SAM" id="MobiDB-lite"/>
    </source>
</evidence>
<dbReference type="SUPFAM" id="SSF47113">
    <property type="entry name" value="Histone-fold"/>
    <property type="match status" value="1"/>
</dbReference>
<feature type="compositionally biased region" description="Basic and acidic residues" evidence="2">
    <location>
        <begin position="1"/>
        <end position="32"/>
    </location>
</feature>
<feature type="region of interest" description="Disordered" evidence="2">
    <location>
        <begin position="1"/>
        <end position="46"/>
    </location>
</feature>
<protein>
    <submittedName>
        <fullName evidence="3">Histone H2B</fullName>
    </submittedName>
</protein>
<dbReference type="Gene3D" id="1.10.20.10">
    <property type="entry name" value="Histone, subunit A"/>
    <property type="match status" value="1"/>
</dbReference>